<evidence type="ECO:0000256" key="1">
    <source>
        <dbReference type="SAM" id="MobiDB-lite"/>
    </source>
</evidence>
<dbReference type="EMBL" id="MN740030">
    <property type="protein sequence ID" value="QHT85026.1"/>
    <property type="molecule type" value="Genomic_DNA"/>
</dbReference>
<evidence type="ECO:0000313" key="2">
    <source>
        <dbReference type="EMBL" id="QHT85026.1"/>
    </source>
</evidence>
<feature type="region of interest" description="Disordered" evidence="1">
    <location>
        <begin position="311"/>
        <end position="332"/>
    </location>
</feature>
<feature type="region of interest" description="Disordered" evidence="1">
    <location>
        <begin position="1"/>
        <end position="29"/>
    </location>
</feature>
<dbReference type="InterPro" id="IPR043872">
    <property type="entry name" value="DUF5832"/>
</dbReference>
<dbReference type="AlphaFoldDB" id="A0A6C0HXZ6"/>
<reference evidence="2" key="1">
    <citation type="journal article" date="2020" name="Nature">
        <title>Giant virus diversity and host interactions through global metagenomics.</title>
        <authorList>
            <person name="Schulz F."/>
            <person name="Roux S."/>
            <person name="Paez-Espino D."/>
            <person name="Jungbluth S."/>
            <person name="Walsh D.A."/>
            <person name="Denef V.J."/>
            <person name="McMahon K.D."/>
            <person name="Konstantinidis K.T."/>
            <person name="Eloe-Fadrosh E.A."/>
            <person name="Kyrpides N.C."/>
            <person name="Woyke T."/>
        </authorList>
    </citation>
    <scope>NUCLEOTIDE SEQUENCE</scope>
    <source>
        <strain evidence="2">GVMAG-M-3300023184-178</strain>
    </source>
</reference>
<sequence>MSQSKEQKPKSSGNGVERKLKANGTPNPKYVDLLEEDRPIAGQKFVCVSFVSPEKIVKQKELFFFEEFLKKWEFSKSMEKFVQFLSFISLKYKLSLDDITKDYQDFIKDEQEMISKSSLDDEYKTFLDKNEEELENAFNVKYNFQTSTRGLKVRGVYPTIEEAELRCKMLRELDPNHDVFVGPIGLWMPWDPEAYKTGRVEYIEDELNQLMHEKTKNETFAKNAFDQRVKETKKKAIDENIKLAEKTGASLTQNIDEQGNLVGVGRMNTQETALLGVGGGGGDGDKDNGTISAADIRAELFDGDNIVVGKTDNGQSELISGPFANKNKAGRD</sequence>
<proteinExistence type="predicted"/>
<dbReference type="Pfam" id="PF19150">
    <property type="entry name" value="DUF5832"/>
    <property type="match status" value="1"/>
</dbReference>
<protein>
    <submittedName>
        <fullName evidence="2">Uncharacterized protein</fullName>
    </submittedName>
</protein>
<name>A0A6C0HXZ6_9ZZZZ</name>
<organism evidence="2">
    <name type="scientific">viral metagenome</name>
    <dbReference type="NCBI Taxonomy" id="1070528"/>
    <lineage>
        <taxon>unclassified sequences</taxon>
        <taxon>metagenomes</taxon>
        <taxon>organismal metagenomes</taxon>
    </lineage>
</organism>
<accession>A0A6C0HXZ6</accession>